<keyword evidence="3" id="KW-1185">Reference proteome</keyword>
<protein>
    <submittedName>
        <fullName evidence="2">Uncharacterized protein</fullName>
    </submittedName>
</protein>
<proteinExistence type="predicted"/>
<evidence type="ECO:0000256" key="1">
    <source>
        <dbReference type="SAM" id="MobiDB-lite"/>
    </source>
</evidence>
<sequence>MVVVISSTKSVLPLFIKGHDWPAITFLIRQEGDDDDDDDDNDIDIAPAA</sequence>
<comment type="caution">
    <text evidence="2">The sequence shown here is derived from an EMBL/GenBank/DDBJ whole genome shotgun (WGS) entry which is preliminary data.</text>
</comment>
<organism evidence="2 3">
    <name type="scientific">Flemingia macrophylla</name>
    <dbReference type="NCBI Taxonomy" id="520843"/>
    <lineage>
        <taxon>Eukaryota</taxon>
        <taxon>Viridiplantae</taxon>
        <taxon>Streptophyta</taxon>
        <taxon>Embryophyta</taxon>
        <taxon>Tracheophyta</taxon>
        <taxon>Spermatophyta</taxon>
        <taxon>Magnoliopsida</taxon>
        <taxon>eudicotyledons</taxon>
        <taxon>Gunneridae</taxon>
        <taxon>Pentapetalae</taxon>
        <taxon>rosids</taxon>
        <taxon>fabids</taxon>
        <taxon>Fabales</taxon>
        <taxon>Fabaceae</taxon>
        <taxon>Papilionoideae</taxon>
        <taxon>50 kb inversion clade</taxon>
        <taxon>NPAAA clade</taxon>
        <taxon>indigoferoid/millettioid clade</taxon>
        <taxon>Phaseoleae</taxon>
        <taxon>Flemingia</taxon>
    </lineage>
</organism>
<evidence type="ECO:0000313" key="2">
    <source>
        <dbReference type="EMBL" id="KAL2322440.1"/>
    </source>
</evidence>
<feature type="region of interest" description="Disordered" evidence="1">
    <location>
        <begin position="30"/>
        <end position="49"/>
    </location>
</feature>
<evidence type="ECO:0000313" key="3">
    <source>
        <dbReference type="Proteomes" id="UP001603857"/>
    </source>
</evidence>
<reference evidence="2 3" key="1">
    <citation type="submission" date="2024-08" db="EMBL/GenBank/DDBJ databases">
        <title>Insights into the chromosomal genome structure of Flemingia macrophylla.</title>
        <authorList>
            <person name="Ding Y."/>
            <person name="Zhao Y."/>
            <person name="Bi W."/>
            <person name="Wu M."/>
            <person name="Zhao G."/>
            <person name="Gong Y."/>
            <person name="Li W."/>
            <person name="Zhang P."/>
        </authorList>
    </citation>
    <scope>NUCLEOTIDE SEQUENCE [LARGE SCALE GENOMIC DNA]</scope>
    <source>
        <strain evidence="2">DYQJB</strain>
        <tissue evidence="2">Leaf</tissue>
    </source>
</reference>
<feature type="compositionally biased region" description="Acidic residues" evidence="1">
    <location>
        <begin position="32"/>
        <end position="43"/>
    </location>
</feature>
<dbReference type="EMBL" id="JBGMDY010000009">
    <property type="protein sequence ID" value="KAL2322440.1"/>
    <property type="molecule type" value="Genomic_DNA"/>
</dbReference>
<dbReference type="AlphaFoldDB" id="A0ABD1LFX7"/>
<dbReference type="Proteomes" id="UP001603857">
    <property type="component" value="Unassembled WGS sequence"/>
</dbReference>
<gene>
    <name evidence="2" type="ORF">Fmac_026819</name>
</gene>
<name>A0ABD1LFX7_9FABA</name>
<accession>A0ABD1LFX7</accession>